<dbReference type="Proteomes" id="UP000581688">
    <property type="component" value="Unassembled WGS sequence"/>
</dbReference>
<comment type="caution">
    <text evidence="2">The sequence shown here is derived from an EMBL/GenBank/DDBJ whole genome shotgun (WGS) entry which is preliminary data.</text>
</comment>
<dbReference type="InterPro" id="IPR000639">
    <property type="entry name" value="Epox_hydrolase-like"/>
</dbReference>
<dbReference type="Gene3D" id="3.40.50.1820">
    <property type="entry name" value="alpha/beta hydrolase"/>
    <property type="match status" value="1"/>
</dbReference>
<dbReference type="PRINTS" id="PR00412">
    <property type="entry name" value="EPOXHYDRLASE"/>
</dbReference>
<gene>
    <name evidence="2" type="ORF">HNQ94_001697</name>
</gene>
<protein>
    <submittedName>
        <fullName evidence="2">Pimeloyl-ACP methyl ester carboxylesterase</fullName>
    </submittedName>
</protein>
<reference evidence="2 3" key="1">
    <citation type="submission" date="2020-08" db="EMBL/GenBank/DDBJ databases">
        <title>Genomic Encyclopedia of Type Strains, Phase IV (KMG-IV): sequencing the most valuable type-strain genomes for metagenomic binning, comparative biology and taxonomic classification.</title>
        <authorList>
            <person name="Goeker M."/>
        </authorList>
    </citation>
    <scope>NUCLEOTIDE SEQUENCE [LARGE SCALE GENOMIC DNA]</scope>
    <source>
        <strain evidence="2 3">DSM 19612</strain>
    </source>
</reference>
<proteinExistence type="predicted"/>
<dbReference type="PRINTS" id="PR00111">
    <property type="entry name" value="ABHYDROLASE"/>
</dbReference>
<keyword evidence="3" id="KW-1185">Reference proteome</keyword>
<dbReference type="PANTHER" id="PTHR43433:SF1">
    <property type="entry name" value="BLL5160 PROTEIN"/>
    <property type="match status" value="1"/>
</dbReference>
<evidence type="ECO:0000259" key="1">
    <source>
        <dbReference type="Pfam" id="PF00561"/>
    </source>
</evidence>
<dbReference type="PANTHER" id="PTHR43433">
    <property type="entry name" value="HYDROLASE, ALPHA/BETA FOLD FAMILY PROTEIN"/>
    <property type="match status" value="1"/>
</dbReference>
<dbReference type="InterPro" id="IPR050471">
    <property type="entry name" value="AB_hydrolase"/>
</dbReference>
<dbReference type="Pfam" id="PF00561">
    <property type="entry name" value="Abhydrolase_1"/>
    <property type="match status" value="1"/>
</dbReference>
<dbReference type="SUPFAM" id="SSF53474">
    <property type="entry name" value="alpha/beta-Hydrolases"/>
    <property type="match status" value="1"/>
</dbReference>
<dbReference type="InterPro" id="IPR000073">
    <property type="entry name" value="AB_hydrolase_1"/>
</dbReference>
<accession>A0A841Q4A2</accession>
<sequence>MYKTGMAQVNGTSLYYEMVGEGKPLVLVHGFPIDSRMWDKQVEFLSKNYQVIRFDMAGLGQSASHNNDYSILEDIKALLNYLHIERATFVGFSVGGNISLELAIHYPNLVESLIVASASLPGWSNVSEEKNVFQEQLNVLYQEGDLDKIVELMCKGWVAGPFRNVSDMDPEVCDHFTSMVRNSFLKERGKGKLLMPEKKTMEFLHEINVPTLIMESEYDFPEFREMAAFMDEHISDSRVVWIPGTAHMLNLENPELFHNHLMEFLNMSKEKG</sequence>
<dbReference type="GO" id="GO:0003824">
    <property type="term" value="F:catalytic activity"/>
    <property type="evidence" value="ECO:0007669"/>
    <property type="project" value="InterPro"/>
</dbReference>
<evidence type="ECO:0000313" key="2">
    <source>
        <dbReference type="EMBL" id="MBB6453249.1"/>
    </source>
</evidence>
<dbReference type="RefSeq" id="WP_174495648.1">
    <property type="nucleotide sequence ID" value="NZ_CADDWK010000004.1"/>
</dbReference>
<organism evidence="2 3">
    <name type="scientific">Salirhabdus euzebyi</name>
    <dbReference type="NCBI Taxonomy" id="394506"/>
    <lineage>
        <taxon>Bacteria</taxon>
        <taxon>Bacillati</taxon>
        <taxon>Bacillota</taxon>
        <taxon>Bacilli</taxon>
        <taxon>Bacillales</taxon>
        <taxon>Bacillaceae</taxon>
        <taxon>Salirhabdus</taxon>
    </lineage>
</organism>
<dbReference type="AlphaFoldDB" id="A0A841Q4A2"/>
<dbReference type="EMBL" id="JACHGH010000004">
    <property type="protein sequence ID" value="MBB6453249.1"/>
    <property type="molecule type" value="Genomic_DNA"/>
</dbReference>
<feature type="domain" description="AB hydrolase-1" evidence="1">
    <location>
        <begin position="23"/>
        <end position="254"/>
    </location>
</feature>
<evidence type="ECO:0000313" key="3">
    <source>
        <dbReference type="Proteomes" id="UP000581688"/>
    </source>
</evidence>
<dbReference type="InterPro" id="IPR029058">
    <property type="entry name" value="AB_hydrolase_fold"/>
</dbReference>
<name>A0A841Q4A2_9BACI</name>